<gene>
    <name evidence="11" type="primary">cca</name>
    <name evidence="15" type="ORF">CathTA2_2270</name>
</gene>
<feature type="binding site" evidence="11">
    <location>
        <position position="110"/>
    </location>
    <ligand>
        <name>CTP</name>
        <dbReference type="ChEBI" id="CHEBI:37563"/>
    </ligand>
</feature>
<comment type="catalytic activity">
    <reaction evidence="11">
        <text>a tRNA precursor + 2 CTP + ATP = a tRNA with a 3' CCA end + 3 diphosphate</text>
        <dbReference type="Rhea" id="RHEA:14433"/>
        <dbReference type="Rhea" id="RHEA-COMP:10465"/>
        <dbReference type="Rhea" id="RHEA-COMP:10468"/>
        <dbReference type="ChEBI" id="CHEBI:30616"/>
        <dbReference type="ChEBI" id="CHEBI:33019"/>
        <dbReference type="ChEBI" id="CHEBI:37563"/>
        <dbReference type="ChEBI" id="CHEBI:74896"/>
        <dbReference type="ChEBI" id="CHEBI:83071"/>
        <dbReference type="EC" id="2.7.7.72"/>
    </reaction>
</comment>
<dbReference type="eggNOG" id="COG0617">
    <property type="taxonomic scope" value="Bacteria"/>
</dbReference>
<evidence type="ECO:0000256" key="1">
    <source>
        <dbReference type="ARBA" id="ARBA00001946"/>
    </source>
</evidence>
<keyword evidence="10 11" id="KW-0694">RNA-binding</keyword>
<comment type="miscellaneous">
    <text evidence="11">A single active site specifically recognizes both ATP and CTP and is responsible for their addition.</text>
</comment>
<dbReference type="GO" id="GO:0160016">
    <property type="term" value="F:CCACCA tRNA nucleotidyltransferase activity"/>
    <property type="evidence" value="ECO:0007669"/>
    <property type="project" value="RHEA"/>
</dbReference>
<evidence type="ECO:0000256" key="8">
    <source>
        <dbReference type="ARBA" id="ARBA00022840"/>
    </source>
</evidence>
<evidence type="ECO:0000256" key="5">
    <source>
        <dbReference type="ARBA" id="ARBA00022723"/>
    </source>
</evidence>
<dbReference type="SUPFAM" id="SSF81891">
    <property type="entry name" value="Poly A polymerase C-terminal region-like"/>
    <property type="match status" value="1"/>
</dbReference>
<proteinExistence type="inferred from homology"/>
<organism evidence="15 16">
    <name type="scientific">Caldalkalibacillus thermarum (strain TA2.A1)</name>
    <dbReference type="NCBI Taxonomy" id="986075"/>
    <lineage>
        <taxon>Bacteria</taxon>
        <taxon>Bacillati</taxon>
        <taxon>Bacillota</taxon>
        <taxon>Bacilli</taxon>
        <taxon>Bacillales</taxon>
        <taxon>Bacillaceae</taxon>
        <taxon>Caldalkalibacillus</taxon>
    </lineage>
</organism>
<dbReference type="GO" id="GO:0005524">
    <property type="term" value="F:ATP binding"/>
    <property type="evidence" value="ECO:0007669"/>
    <property type="project" value="UniProtKB-UniRule"/>
</dbReference>
<reference evidence="15 16" key="1">
    <citation type="journal article" date="2011" name="J. Bacteriol.">
        <title>Draft genome sequence of the thermoalkaliphilic Caldalkalibacillus thermarum strain TA2.A1.</title>
        <authorList>
            <person name="Kalamorz F."/>
            <person name="Keis S."/>
            <person name="McMillan D.G."/>
            <person name="Olsson K."/>
            <person name="Stanton J.A."/>
            <person name="Stockwell P."/>
            <person name="Black M.A."/>
            <person name="Klingeman D.M."/>
            <person name="Land M.L."/>
            <person name="Han C.S."/>
            <person name="Martin S.L."/>
            <person name="Becher S.A."/>
            <person name="Peddie C.J."/>
            <person name="Morgan H.W."/>
            <person name="Matthies D."/>
            <person name="Preiss L."/>
            <person name="Meier T."/>
            <person name="Brown S.D."/>
            <person name="Cook G.M."/>
        </authorList>
    </citation>
    <scope>NUCLEOTIDE SEQUENCE [LARGE SCALE GENOMIC DNA]</scope>
    <source>
        <strain evidence="15 16">TA2.A1</strain>
    </source>
</reference>
<evidence type="ECO:0000256" key="7">
    <source>
        <dbReference type="ARBA" id="ARBA00022800"/>
    </source>
</evidence>
<feature type="binding site" evidence="11">
    <location>
        <position position="41"/>
    </location>
    <ligand>
        <name>Mg(2+)</name>
        <dbReference type="ChEBI" id="CHEBI:18420"/>
    </ligand>
</feature>
<evidence type="ECO:0000256" key="3">
    <source>
        <dbReference type="ARBA" id="ARBA00022694"/>
    </source>
</evidence>
<dbReference type="GO" id="GO:0000287">
    <property type="term" value="F:magnesium ion binding"/>
    <property type="evidence" value="ECO:0007669"/>
    <property type="project" value="UniProtKB-UniRule"/>
</dbReference>
<feature type="binding site" evidence="11">
    <location>
        <position position="26"/>
    </location>
    <ligand>
        <name>CTP</name>
        <dbReference type="ChEBI" id="CHEBI:37563"/>
    </ligand>
</feature>
<dbReference type="InterPro" id="IPR050264">
    <property type="entry name" value="Bact_CCA-adding_enz_type3_sf"/>
</dbReference>
<dbReference type="Proteomes" id="UP000010716">
    <property type="component" value="Unassembled WGS sequence"/>
</dbReference>
<dbReference type="InterPro" id="IPR023068">
    <property type="entry name" value="CCA-adding_enz_firmicutes"/>
</dbReference>
<dbReference type="Pfam" id="PF01743">
    <property type="entry name" value="PolyA_pol"/>
    <property type="match status" value="1"/>
</dbReference>
<dbReference type="AlphaFoldDB" id="F5L8W5"/>
<evidence type="ECO:0000313" key="15">
    <source>
        <dbReference type="EMBL" id="EGL82247.1"/>
    </source>
</evidence>
<feature type="domain" description="CCA-adding enzyme C-terminal" evidence="14">
    <location>
        <begin position="245"/>
        <end position="394"/>
    </location>
</feature>
<feature type="binding site" evidence="11">
    <location>
        <position position="162"/>
    </location>
    <ligand>
        <name>ATP</name>
        <dbReference type="ChEBI" id="CHEBI:30616"/>
    </ligand>
</feature>
<keyword evidence="8 11" id="KW-0067">ATP-binding</keyword>
<dbReference type="GO" id="GO:0042245">
    <property type="term" value="P:RNA repair"/>
    <property type="evidence" value="ECO:0007669"/>
    <property type="project" value="UniProtKB-KW"/>
</dbReference>
<accession>F5L8W5</accession>
<dbReference type="Pfam" id="PF13735">
    <property type="entry name" value="tRNA_NucTran2_2"/>
    <property type="match status" value="1"/>
</dbReference>
<dbReference type="Gene3D" id="1.20.58.560">
    <property type="match status" value="1"/>
</dbReference>
<feature type="binding site" evidence="11">
    <location>
        <position position="153"/>
    </location>
    <ligand>
        <name>CTP</name>
        <dbReference type="ChEBI" id="CHEBI:37563"/>
    </ligand>
</feature>
<comment type="caution">
    <text evidence="15">The sequence shown here is derived from an EMBL/GenBank/DDBJ whole genome shotgun (WGS) entry which is preliminary data.</text>
</comment>
<evidence type="ECO:0000256" key="6">
    <source>
        <dbReference type="ARBA" id="ARBA00022741"/>
    </source>
</evidence>
<feature type="domain" description="Poly A polymerase head" evidence="12">
    <location>
        <begin position="21"/>
        <end position="141"/>
    </location>
</feature>
<comment type="catalytic activity">
    <reaction evidence="11">
        <text>a tRNA with a 3' CCA end + 2 CTP + ATP = a tRNA with a 3' CCACCA end + 3 diphosphate</text>
        <dbReference type="Rhea" id="RHEA:76235"/>
        <dbReference type="Rhea" id="RHEA-COMP:10468"/>
        <dbReference type="Rhea" id="RHEA-COMP:18655"/>
        <dbReference type="ChEBI" id="CHEBI:30616"/>
        <dbReference type="ChEBI" id="CHEBI:33019"/>
        <dbReference type="ChEBI" id="CHEBI:37563"/>
        <dbReference type="ChEBI" id="CHEBI:83071"/>
        <dbReference type="ChEBI" id="CHEBI:195187"/>
    </reaction>
</comment>
<feature type="binding site" evidence="11">
    <location>
        <position position="110"/>
    </location>
    <ligand>
        <name>ATP</name>
        <dbReference type="ChEBI" id="CHEBI:30616"/>
    </ligand>
</feature>
<dbReference type="GO" id="GO:0004810">
    <property type="term" value="F:CCA tRNA nucleotidyltransferase activity"/>
    <property type="evidence" value="ECO:0007669"/>
    <property type="project" value="UniProtKB-UniRule"/>
</dbReference>
<dbReference type="CDD" id="cd05398">
    <property type="entry name" value="NT_ClassII-CCAase"/>
    <property type="match status" value="1"/>
</dbReference>
<dbReference type="EMBL" id="AFCE01000153">
    <property type="protein sequence ID" value="EGL82247.1"/>
    <property type="molecule type" value="Genomic_DNA"/>
</dbReference>
<keyword evidence="2 11" id="KW-0808">Transferase</keyword>
<evidence type="ECO:0000259" key="13">
    <source>
        <dbReference type="Pfam" id="PF12627"/>
    </source>
</evidence>
<dbReference type="GO" id="GO:0001680">
    <property type="term" value="P:tRNA 3'-terminal CCA addition"/>
    <property type="evidence" value="ECO:0007669"/>
    <property type="project" value="UniProtKB-UniRule"/>
</dbReference>
<dbReference type="OrthoDB" id="9805698at2"/>
<keyword evidence="7 11" id="KW-0692">RNA repair</keyword>
<feature type="binding site" evidence="11">
    <location>
        <position position="39"/>
    </location>
    <ligand>
        <name>Mg(2+)</name>
        <dbReference type="ChEBI" id="CHEBI:18420"/>
    </ligand>
</feature>
<dbReference type="Gene3D" id="1.10.246.80">
    <property type="match status" value="1"/>
</dbReference>
<protein>
    <recommendedName>
        <fullName evidence="11">CCA-adding enzyme</fullName>
        <ecNumber evidence="11">2.7.7.72</ecNumber>
    </recommendedName>
    <alternativeName>
        <fullName evidence="11">CCA tRNA nucleotidyltransferase</fullName>
    </alternativeName>
    <alternativeName>
        <fullName evidence="11">tRNA CCA-pyrophosphorylase</fullName>
    </alternativeName>
    <alternativeName>
        <fullName evidence="11">tRNA adenylyl-/cytidylyl- transferase</fullName>
    </alternativeName>
    <alternativeName>
        <fullName evidence="11">tRNA nucleotidyltransferase</fullName>
    </alternativeName>
    <alternativeName>
        <fullName evidence="11">tRNA-NT</fullName>
    </alternativeName>
</protein>
<dbReference type="InterPro" id="IPR032828">
    <property type="entry name" value="PolyA_RNA-bd"/>
</dbReference>
<evidence type="ECO:0000259" key="12">
    <source>
        <dbReference type="Pfam" id="PF01743"/>
    </source>
</evidence>
<sequence>MKLMRTAKRILEKLESHGYEAYMVGGCVRDFLLKLPVQDIDICTSARPEQVMNMFERTVPTGLKHGTVTVVEAGIPFEVTTFRTEQGYSDYRRPDRVHFVDSLRQDLSRRDFTINAMAMDRFGRIYDYFDGQRDLKRKVIRTVGEPEDRFEEDALRMFRAVRFSGQLGFSVEPEVLNAIQNQRQLLEKVARERITQEFQKLMQAPFVEHGLRTLISSRIATDIPPFCYIQEGLNEASRYSMQGLTEPERWALLLCHVPGEHRMQFLRGLRLTKKFVKKVKRLLDILDSYESIVQAEQIPAYDLICLGEEDAVSLLKLNQLRFTQSLDINVEQQVKAVLKQLPIRHPQELCVNGKDLQTFLNRPPGPWIQKALNRLAKAVVEGKVANDPEQIRAYVMEDEHDE</sequence>
<feature type="binding site" evidence="11">
    <location>
        <position position="159"/>
    </location>
    <ligand>
        <name>ATP</name>
        <dbReference type="ChEBI" id="CHEBI:30616"/>
    </ligand>
</feature>
<feature type="binding site" evidence="11">
    <location>
        <position position="159"/>
    </location>
    <ligand>
        <name>CTP</name>
        <dbReference type="ChEBI" id="CHEBI:37563"/>
    </ligand>
</feature>
<evidence type="ECO:0000256" key="4">
    <source>
        <dbReference type="ARBA" id="ARBA00022695"/>
    </source>
</evidence>
<comment type="function">
    <text evidence="11">Catalyzes the addition and repair of the essential 3'-terminal CCA sequence in tRNAs without using a nucleic acid template. Adds these three nucleotides in the order of C, C, and A to the tRNA nucleotide-73, using CTP and ATP as substrates and producing inorganic pyrophosphate. tRNA 3'-terminal CCA addition is required both for tRNA processing and repair. Also involved in tRNA surveillance by mediating tandem CCA addition to generate a CCACCA at the 3' terminus of unstable tRNAs. While stable tRNAs receive only 3'-terminal CCA, unstable tRNAs are marked with CCACCA and rapidly degraded.</text>
</comment>
<comment type="cofactor">
    <cofactor evidence="1 11">
        <name>Mg(2+)</name>
        <dbReference type="ChEBI" id="CHEBI:18420"/>
    </cofactor>
</comment>
<dbReference type="RefSeq" id="WP_007505591.1">
    <property type="nucleotide sequence ID" value="NZ_AFCE01000153.1"/>
</dbReference>
<dbReference type="Gene3D" id="1.10.110.30">
    <property type="match status" value="1"/>
</dbReference>
<evidence type="ECO:0000259" key="14">
    <source>
        <dbReference type="Pfam" id="PF13735"/>
    </source>
</evidence>
<evidence type="ECO:0000256" key="10">
    <source>
        <dbReference type="ARBA" id="ARBA00022884"/>
    </source>
</evidence>
<feature type="binding site" evidence="11">
    <location>
        <position position="162"/>
    </location>
    <ligand>
        <name>CTP</name>
        <dbReference type="ChEBI" id="CHEBI:37563"/>
    </ligand>
</feature>
<dbReference type="GO" id="GO:0000049">
    <property type="term" value="F:tRNA binding"/>
    <property type="evidence" value="ECO:0007669"/>
    <property type="project" value="UniProtKB-UniRule"/>
</dbReference>
<feature type="binding site" evidence="11">
    <location>
        <position position="29"/>
    </location>
    <ligand>
        <name>CTP</name>
        <dbReference type="ChEBI" id="CHEBI:37563"/>
    </ligand>
</feature>
<dbReference type="Pfam" id="PF12627">
    <property type="entry name" value="PolyA_pol_RNAbd"/>
    <property type="match status" value="1"/>
</dbReference>
<feature type="binding site" evidence="11">
    <location>
        <position position="29"/>
    </location>
    <ligand>
        <name>ATP</name>
        <dbReference type="ChEBI" id="CHEBI:30616"/>
    </ligand>
</feature>
<name>F5L8W5_CALTT</name>
<feature type="binding site" evidence="11">
    <location>
        <position position="156"/>
    </location>
    <ligand>
        <name>ATP</name>
        <dbReference type="ChEBI" id="CHEBI:30616"/>
    </ligand>
</feature>
<dbReference type="PANTHER" id="PTHR46173:SF1">
    <property type="entry name" value="CCA TRNA NUCLEOTIDYLTRANSFERASE 1, MITOCHONDRIAL"/>
    <property type="match status" value="1"/>
</dbReference>
<dbReference type="InterPro" id="IPR043519">
    <property type="entry name" value="NT_sf"/>
</dbReference>
<dbReference type="HAMAP" id="MF_01263">
    <property type="entry name" value="CCA_bact_type3"/>
    <property type="match status" value="1"/>
</dbReference>
<keyword evidence="6 11" id="KW-0547">Nucleotide-binding</keyword>
<evidence type="ECO:0000256" key="11">
    <source>
        <dbReference type="HAMAP-Rule" id="MF_01263"/>
    </source>
</evidence>
<feature type="domain" description="tRNA nucleotidyltransferase/poly(A) polymerase RNA and SrmB- binding" evidence="13">
    <location>
        <begin position="168"/>
        <end position="222"/>
    </location>
</feature>
<dbReference type="Gene3D" id="3.30.460.10">
    <property type="entry name" value="Beta Polymerase, domain 2"/>
    <property type="match status" value="1"/>
</dbReference>
<feature type="binding site" evidence="11">
    <location>
        <position position="153"/>
    </location>
    <ligand>
        <name>ATP</name>
        <dbReference type="ChEBI" id="CHEBI:30616"/>
    </ligand>
</feature>
<dbReference type="NCBIfam" id="NF009814">
    <property type="entry name" value="PRK13299.1"/>
    <property type="match status" value="1"/>
</dbReference>
<feature type="binding site" evidence="11">
    <location>
        <position position="156"/>
    </location>
    <ligand>
        <name>CTP</name>
        <dbReference type="ChEBI" id="CHEBI:37563"/>
    </ligand>
</feature>
<dbReference type="InterPro" id="IPR002646">
    <property type="entry name" value="PolA_pol_head_dom"/>
</dbReference>
<keyword evidence="3 11" id="KW-0819">tRNA processing</keyword>
<keyword evidence="5 11" id="KW-0479">Metal-binding</keyword>
<dbReference type="EC" id="2.7.7.72" evidence="11"/>
<dbReference type="SUPFAM" id="SSF81301">
    <property type="entry name" value="Nucleotidyltransferase"/>
    <property type="match status" value="1"/>
</dbReference>
<comment type="subunit">
    <text evidence="11">Homodimer.</text>
</comment>
<feature type="binding site" evidence="11">
    <location>
        <position position="26"/>
    </location>
    <ligand>
        <name>ATP</name>
        <dbReference type="ChEBI" id="CHEBI:30616"/>
    </ligand>
</feature>
<dbReference type="PANTHER" id="PTHR46173">
    <property type="entry name" value="CCA TRNA NUCLEOTIDYLTRANSFERASE 1, MITOCHONDRIAL"/>
    <property type="match status" value="1"/>
</dbReference>
<comment type="similarity">
    <text evidence="11">Belongs to the tRNA nucleotidyltransferase/poly(A) polymerase family. Bacterial CCA-adding enzyme type 3 subfamily.</text>
</comment>
<evidence type="ECO:0000313" key="16">
    <source>
        <dbReference type="Proteomes" id="UP000010716"/>
    </source>
</evidence>
<keyword evidence="9 11" id="KW-0460">Magnesium</keyword>
<keyword evidence="4 11" id="KW-0548">Nucleotidyltransferase</keyword>
<evidence type="ECO:0000256" key="2">
    <source>
        <dbReference type="ARBA" id="ARBA00022679"/>
    </source>
</evidence>
<evidence type="ECO:0000256" key="9">
    <source>
        <dbReference type="ARBA" id="ARBA00022842"/>
    </source>
</evidence>
<dbReference type="InterPro" id="IPR032810">
    <property type="entry name" value="CCA-adding_enz_C"/>
</dbReference>